<proteinExistence type="predicted"/>
<comment type="caution">
    <text evidence="1">The sequence shown here is derived from an EMBL/GenBank/DDBJ whole genome shotgun (WGS) entry which is preliminary data.</text>
</comment>
<sequence length="45" mass="4848">MTAVAVELEPFRPAPAPDEIVVVEDLDQVVEVAMCSCQAGDDQPY</sequence>
<keyword evidence="2" id="KW-1185">Reference proteome</keyword>
<dbReference type="EMBL" id="JBEPBX010000023">
    <property type="protein sequence ID" value="MER6616289.1"/>
    <property type="molecule type" value="Genomic_DNA"/>
</dbReference>
<dbReference type="Proteomes" id="UP001445472">
    <property type="component" value="Unassembled WGS sequence"/>
</dbReference>
<name>A0ABV1UZS4_9ACTN</name>
<dbReference type="RefSeq" id="WP_351977665.1">
    <property type="nucleotide sequence ID" value="NZ_JBEPBX010000023.1"/>
</dbReference>
<organism evidence="1 2">
    <name type="scientific">Streptomyces xantholiticus</name>
    <dbReference type="NCBI Taxonomy" id="68285"/>
    <lineage>
        <taxon>Bacteria</taxon>
        <taxon>Bacillati</taxon>
        <taxon>Actinomycetota</taxon>
        <taxon>Actinomycetes</taxon>
        <taxon>Kitasatosporales</taxon>
        <taxon>Streptomycetaceae</taxon>
        <taxon>Streptomyces</taxon>
    </lineage>
</organism>
<protein>
    <submittedName>
        <fullName evidence="1">Uncharacterized protein</fullName>
    </submittedName>
</protein>
<accession>A0ABV1UZS4</accession>
<evidence type="ECO:0000313" key="1">
    <source>
        <dbReference type="EMBL" id="MER6616289.1"/>
    </source>
</evidence>
<evidence type="ECO:0000313" key="2">
    <source>
        <dbReference type="Proteomes" id="UP001445472"/>
    </source>
</evidence>
<reference evidence="1 2" key="1">
    <citation type="submission" date="2024-06" db="EMBL/GenBank/DDBJ databases">
        <title>The Natural Products Discovery Center: Release of the First 8490 Sequenced Strains for Exploring Actinobacteria Biosynthetic Diversity.</title>
        <authorList>
            <person name="Kalkreuter E."/>
            <person name="Kautsar S.A."/>
            <person name="Yang D."/>
            <person name="Bader C.D."/>
            <person name="Teijaro C.N."/>
            <person name="Fluegel L."/>
            <person name="Davis C.M."/>
            <person name="Simpson J.R."/>
            <person name="Lauterbach L."/>
            <person name="Steele A.D."/>
            <person name="Gui C."/>
            <person name="Meng S."/>
            <person name="Li G."/>
            <person name="Viehrig K."/>
            <person name="Ye F."/>
            <person name="Su P."/>
            <person name="Kiefer A.F."/>
            <person name="Nichols A."/>
            <person name="Cepeda A.J."/>
            <person name="Yan W."/>
            <person name="Fan B."/>
            <person name="Jiang Y."/>
            <person name="Adhikari A."/>
            <person name="Zheng C.-J."/>
            <person name="Schuster L."/>
            <person name="Cowan T.M."/>
            <person name="Smanski M.J."/>
            <person name="Chevrette M.G."/>
            <person name="De Carvalho L.P.S."/>
            <person name="Shen B."/>
        </authorList>
    </citation>
    <scope>NUCLEOTIDE SEQUENCE [LARGE SCALE GENOMIC DNA]</scope>
    <source>
        <strain evidence="1 2">NPDC000837</strain>
    </source>
</reference>
<gene>
    <name evidence="1" type="ORF">ABT276_23540</name>
</gene>